<evidence type="ECO:0000259" key="11">
    <source>
        <dbReference type="PROSITE" id="PS50860"/>
    </source>
</evidence>
<comment type="subunit">
    <text evidence="10">Monomer.</text>
</comment>
<keyword evidence="9 10" id="KW-0030">Aminoacyl-tRNA synthetase</keyword>
<feature type="binding site" evidence="10">
    <location>
        <position position="635"/>
    </location>
    <ligand>
        <name>Zn(2+)</name>
        <dbReference type="ChEBI" id="CHEBI:29105"/>
    </ligand>
</feature>
<dbReference type="HAMAP" id="MF_00036_B">
    <property type="entry name" value="Ala_tRNA_synth_B"/>
    <property type="match status" value="1"/>
</dbReference>
<keyword evidence="6 10" id="KW-0067">ATP-binding</keyword>
<evidence type="ECO:0000256" key="9">
    <source>
        <dbReference type="ARBA" id="ARBA00023146"/>
    </source>
</evidence>
<dbReference type="Gene3D" id="2.40.30.130">
    <property type="match status" value="1"/>
</dbReference>
<protein>
    <recommendedName>
        <fullName evidence="2">alanine--tRNA ligase</fullName>
        <ecNumber evidence="2">6.1.1.7</ecNumber>
    </recommendedName>
</protein>
<evidence type="ECO:0000256" key="10">
    <source>
        <dbReference type="HAMAP-Rule" id="MF_03133"/>
    </source>
</evidence>
<feature type="binding site" evidence="10">
    <location>
        <position position="739"/>
    </location>
    <ligand>
        <name>Zn(2+)</name>
        <dbReference type="ChEBI" id="CHEBI:29105"/>
    </ligand>
</feature>
<feature type="binding site" evidence="10">
    <location>
        <position position="631"/>
    </location>
    <ligand>
        <name>Zn(2+)</name>
        <dbReference type="ChEBI" id="CHEBI:29105"/>
    </ligand>
</feature>
<dbReference type="GO" id="GO:0004813">
    <property type="term" value="F:alanine-tRNA ligase activity"/>
    <property type="evidence" value="ECO:0007669"/>
    <property type="project" value="UniProtKB-UniRule"/>
</dbReference>
<dbReference type="GO" id="GO:0002161">
    <property type="term" value="F:aminoacyl-tRNA deacylase activity"/>
    <property type="evidence" value="ECO:0007669"/>
    <property type="project" value="TreeGrafter"/>
</dbReference>
<dbReference type="PRINTS" id="PR00980">
    <property type="entry name" value="TRNASYNTHALA"/>
</dbReference>
<dbReference type="RefSeq" id="XP_026498927.2">
    <property type="nucleotide sequence ID" value="XM_026643142.2"/>
</dbReference>
<proteinExistence type="inferred from homology"/>
<gene>
    <name evidence="13" type="primary">LOC113402815</name>
</gene>
<dbReference type="EC" id="6.1.1.7" evidence="2"/>
<evidence type="ECO:0000256" key="2">
    <source>
        <dbReference type="ARBA" id="ARBA00013168"/>
    </source>
</evidence>
<dbReference type="Proteomes" id="UP001652626">
    <property type="component" value="Chromosome 19"/>
</dbReference>
<keyword evidence="10" id="KW-0862">Zinc</keyword>
<dbReference type="GO" id="GO:0005739">
    <property type="term" value="C:mitochondrion"/>
    <property type="evidence" value="ECO:0007669"/>
    <property type="project" value="TreeGrafter"/>
</dbReference>
<feature type="domain" description="Alanyl-transfer RNA synthetases family profile" evidence="11">
    <location>
        <begin position="21"/>
        <end position="782"/>
    </location>
</feature>
<dbReference type="GO" id="GO:0005524">
    <property type="term" value="F:ATP binding"/>
    <property type="evidence" value="ECO:0007669"/>
    <property type="project" value="UniProtKB-UniRule"/>
</dbReference>
<dbReference type="InterPro" id="IPR018163">
    <property type="entry name" value="Thr/Ala-tRNA-synth_IIc_edit"/>
</dbReference>
<comment type="similarity">
    <text evidence="1 10">Belongs to the class-II aminoacyl-tRNA synthetase family.</text>
</comment>
<dbReference type="Gene3D" id="3.30.980.10">
    <property type="entry name" value="Threonyl-trna Synthetase, Chain A, domain 2"/>
    <property type="match status" value="1"/>
</dbReference>
<evidence type="ECO:0000256" key="5">
    <source>
        <dbReference type="ARBA" id="ARBA00022741"/>
    </source>
</evidence>
<comment type="catalytic activity">
    <reaction evidence="10">
        <text>tRNA(Ala) + L-alanine + ATP = L-alanyl-tRNA(Ala) + AMP + diphosphate</text>
        <dbReference type="Rhea" id="RHEA:12540"/>
        <dbReference type="Rhea" id="RHEA-COMP:9657"/>
        <dbReference type="Rhea" id="RHEA-COMP:9923"/>
        <dbReference type="ChEBI" id="CHEBI:30616"/>
        <dbReference type="ChEBI" id="CHEBI:33019"/>
        <dbReference type="ChEBI" id="CHEBI:57972"/>
        <dbReference type="ChEBI" id="CHEBI:78442"/>
        <dbReference type="ChEBI" id="CHEBI:78497"/>
        <dbReference type="ChEBI" id="CHEBI:456215"/>
        <dbReference type="EC" id="6.1.1.7"/>
    </reaction>
</comment>
<evidence type="ECO:0000256" key="3">
    <source>
        <dbReference type="ARBA" id="ARBA00022555"/>
    </source>
</evidence>
<dbReference type="AlphaFoldDB" id="A0A8B8IR01"/>
<dbReference type="InterPro" id="IPR009000">
    <property type="entry name" value="Transl_B-barrel_sf"/>
</dbReference>
<dbReference type="InterPro" id="IPR023033">
    <property type="entry name" value="Ala_tRNA_ligase_euk/bac"/>
</dbReference>
<organism evidence="12 13">
    <name type="scientific">Vanessa tameamea</name>
    <name type="common">Kamehameha butterfly</name>
    <dbReference type="NCBI Taxonomy" id="334116"/>
    <lineage>
        <taxon>Eukaryota</taxon>
        <taxon>Metazoa</taxon>
        <taxon>Ecdysozoa</taxon>
        <taxon>Arthropoda</taxon>
        <taxon>Hexapoda</taxon>
        <taxon>Insecta</taxon>
        <taxon>Pterygota</taxon>
        <taxon>Neoptera</taxon>
        <taxon>Endopterygota</taxon>
        <taxon>Lepidoptera</taxon>
        <taxon>Glossata</taxon>
        <taxon>Ditrysia</taxon>
        <taxon>Papilionoidea</taxon>
        <taxon>Nymphalidae</taxon>
        <taxon>Nymphalinae</taxon>
        <taxon>Vanessa</taxon>
    </lineage>
</organism>
<evidence type="ECO:0000313" key="13">
    <source>
        <dbReference type="RefSeq" id="XP_026498927.2"/>
    </source>
</evidence>
<dbReference type="InterPro" id="IPR045864">
    <property type="entry name" value="aa-tRNA-synth_II/BPL/LPL"/>
</dbReference>
<dbReference type="SUPFAM" id="SSF50447">
    <property type="entry name" value="Translation proteins"/>
    <property type="match status" value="1"/>
</dbReference>
<dbReference type="InterPro" id="IPR002318">
    <property type="entry name" value="Ala-tRNA-lgiase_IIc"/>
</dbReference>
<dbReference type="PANTHER" id="PTHR11777">
    <property type="entry name" value="ALANYL-TRNA SYNTHETASE"/>
    <property type="match status" value="1"/>
</dbReference>
<evidence type="ECO:0000256" key="1">
    <source>
        <dbReference type="ARBA" id="ARBA00008226"/>
    </source>
</evidence>
<dbReference type="PANTHER" id="PTHR11777:SF39">
    <property type="entry name" value="ALANINE--TRNA LIGASE, MITOCHONDRIAL"/>
    <property type="match status" value="1"/>
</dbReference>
<feature type="binding site" evidence="10">
    <location>
        <position position="743"/>
    </location>
    <ligand>
        <name>Zn(2+)</name>
        <dbReference type="ChEBI" id="CHEBI:29105"/>
    </ligand>
</feature>
<dbReference type="GO" id="GO:0008270">
    <property type="term" value="F:zinc ion binding"/>
    <property type="evidence" value="ECO:0007669"/>
    <property type="project" value="UniProtKB-UniRule"/>
</dbReference>
<keyword evidence="5 10" id="KW-0547">Nucleotide-binding</keyword>
<keyword evidence="7 10" id="KW-0694">RNA-binding</keyword>
<keyword evidence="3 10" id="KW-0820">tRNA-binding</keyword>
<accession>A0A8B8IR01</accession>
<dbReference type="SUPFAM" id="SSF55681">
    <property type="entry name" value="Class II aaRS and biotin synthetases"/>
    <property type="match status" value="1"/>
</dbReference>
<dbReference type="OMA" id="ECFEIWR"/>
<dbReference type="PROSITE" id="PS50860">
    <property type="entry name" value="AA_TRNA_LIGASE_II_ALA"/>
    <property type="match status" value="1"/>
</dbReference>
<dbReference type="InterPro" id="IPR018162">
    <property type="entry name" value="Ala-tRNA-ligase_IIc_anticod-bd"/>
</dbReference>
<dbReference type="CDD" id="cd00673">
    <property type="entry name" value="AlaRS_core"/>
    <property type="match status" value="1"/>
</dbReference>
<evidence type="ECO:0000256" key="8">
    <source>
        <dbReference type="ARBA" id="ARBA00022917"/>
    </source>
</evidence>
<dbReference type="InterPro" id="IPR018164">
    <property type="entry name" value="Ala-tRNA-synth_IIc_N"/>
</dbReference>
<dbReference type="InterPro" id="IPR050058">
    <property type="entry name" value="Ala-tRNA_ligase"/>
</dbReference>
<dbReference type="SUPFAM" id="SSF101353">
    <property type="entry name" value="Putative anticodon-binding domain of alanyl-tRNA synthetase (AlaRS)"/>
    <property type="match status" value="1"/>
</dbReference>
<evidence type="ECO:0000256" key="4">
    <source>
        <dbReference type="ARBA" id="ARBA00022598"/>
    </source>
</evidence>
<evidence type="ECO:0000256" key="6">
    <source>
        <dbReference type="ARBA" id="ARBA00022840"/>
    </source>
</evidence>
<keyword evidence="12" id="KW-1185">Reference proteome</keyword>
<name>A0A8B8IR01_VANTA</name>
<dbReference type="OrthoDB" id="2423964at2759"/>
<keyword evidence="4 10" id="KW-0436">Ligase</keyword>
<dbReference type="GO" id="GO:0000049">
    <property type="term" value="F:tRNA binding"/>
    <property type="evidence" value="ECO:0007669"/>
    <property type="project" value="UniProtKB-KW"/>
</dbReference>
<evidence type="ECO:0000256" key="7">
    <source>
        <dbReference type="ARBA" id="ARBA00022884"/>
    </source>
</evidence>
<comment type="function">
    <text evidence="10">Catalyzes the attachment of alanine to tRNA(Ala) in a two-step reaction: alanine is first activated by ATP to form Ala-AMP and then transferred to the acceptor end of tRNA(Ala). Also edits incorrectly charged tRNA(Ala) via its editing domain.</text>
</comment>
<comment type="domain">
    <text evidence="10">Consists of three domains; the N-terminal catalytic domain, the editing domain and the C-terminal C-Ala domain. The editing domain removes incorrectly charged amino acids, while the C-Ala domain, along with tRNA(Ala), serves as a bridge to cooperatively bring together the editing and aminoacylation centers thus stimulating deacylation of misacylated tRNAs.</text>
</comment>
<evidence type="ECO:0000313" key="12">
    <source>
        <dbReference type="Proteomes" id="UP001652626"/>
    </source>
</evidence>
<keyword evidence="8 10" id="KW-0648">Protein biosynthesis</keyword>
<dbReference type="Pfam" id="PF01411">
    <property type="entry name" value="tRNA-synt_2c"/>
    <property type="match status" value="2"/>
</dbReference>
<dbReference type="SUPFAM" id="SSF55186">
    <property type="entry name" value="ThrRS/AlaRS common domain"/>
    <property type="match status" value="1"/>
</dbReference>
<keyword evidence="10" id="KW-0479">Metal-binding</keyword>
<sequence length="1006" mass="112228">MLRLQILKNRIHRPSQRRLKSSSSFIRNTFINYFKDNHDHKHIKSSSVVALCDPTVPFVNAGMNQFKGVFLGVVDAPCPRAVNSQKCIRVGGKHNDLDLVGIDGHHHTFFEMLGNWSFGDYYKKEACQMAWNLLLGPYKMKPENLLVTYFSGDAVIGLQEDSECRDIWKQIGVPSSHIKGHGARDNFWEMGPTGPCGPCTEIHYIHPDGSLTEIWNIVFIQCIREMDGSVSALRRQHVDTGMGLERMTALLQGVPSNYDTDLFRPLISAIEKNSKGAAEYSASYSADAKLAHAYRRLADHARMISVCLADGVFPSSSVNLKQIMRKSFKISSEVFQHSNLLSILYDEMVTTLGDTYPELASKERDAKLIIDHEKDSYNQLRASLAKKWTNLVKIHPEVEEMNDVDLAGFALGYKEFKESMSKIKSTVIPGEVVFKLYDTHGFQEDIIERIAKLNNLEIDKKGFWKLLSNHKARHKTAFKEQSSSKGIMFDKAIQLLNENGIKKTNDQPKYDFKDLDDEISFDPLKSKLVAILDEDGEWLDFSEPSESKPYYIVTESTNFFCEEGGQVADDGLVDFNENVRFKVDSVFKIRDIVFHKGHFVLSKDSDVYVKRGNTVVLEVNADRRRDIMINHTAIHLLNAAIRKVLPNSVICQTGSNVTDKGFTLNLSVYGEKLSQKVVLEAQELIRQTIESNALVQTQVIDSTQLSSESGVLTVPGETYPEVGLRLVTCMPPLVSKELCCGAHVRGARAVRGVRVCRVRGAGGRAPALHALAGRRALQAQELFCRVQKLAEVIELADSERVKGEVSSIKRELSELCGSGGAPYGDYADCLQLLEGLEKRATNKNVAALQAIAQAEVEEACQEAIRGGRRFTVHFLRCSYLMQSDAVRATLETGDQNLPTLLMGCAGGVVVATARVPKEMTSSTFTAEKWLSCVLPIFDATILPATNDRSLLTHAEMSATKVSLINCEAMVQDSMRVAIKYAQSHIKDLNNTDIGDKEQSTQNRQHN</sequence>
<dbReference type="GO" id="GO:0006419">
    <property type="term" value="P:alanyl-tRNA aminoacylation"/>
    <property type="evidence" value="ECO:0007669"/>
    <property type="project" value="InterPro"/>
</dbReference>
<dbReference type="InterPro" id="IPR018165">
    <property type="entry name" value="Ala-tRNA-synth_IIc_core"/>
</dbReference>
<reference evidence="13" key="1">
    <citation type="submission" date="2025-08" db="UniProtKB">
        <authorList>
            <consortium name="RefSeq"/>
        </authorList>
    </citation>
    <scope>IDENTIFICATION</scope>
    <source>
        <tissue evidence="13">Whole body</tissue>
    </source>
</reference>
<dbReference type="Gene3D" id="3.30.930.10">
    <property type="entry name" value="Bira Bifunctional Protein, Domain 2"/>
    <property type="match status" value="1"/>
</dbReference>
<dbReference type="GeneID" id="113402815"/>
<comment type="cofactor">
    <cofactor evidence="10">
        <name>Zn(2+)</name>
        <dbReference type="ChEBI" id="CHEBI:29105"/>
    </cofactor>
    <text evidence="10">Binds 1 zinc ion per subunit.</text>
</comment>